<reference evidence="6 7" key="1">
    <citation type="submission" date="2018-01" db="EMBL/GenBank/DDBJ databases">
        <title>Genome sequence of a Cantenovulum-like bacteria.</title>
        <authorList>
            <person name="Tan W.R."/>
            <person name="Lau N.-S."/>
            <person name="Go F."/>
            <person name="Amirul A.-A.A."/>
        </authorList>
    </citation>
    <scope>NUCLEOTIDE SEQUENCE [LARGE SCALE GENOMIC DNA]</scope>
    <source>
        <strain evidence="6 7">CCB-QB4</strain>
    </source>
</reference>
<dbReference type="Pfam" id="PF04751">
    <property type="entry name" value="DarP"/>
    <property type="match status" value="1"/>
</dbReference>
<dbReference type="EMBL" id="CP026604">
    <property type="protein sequence ID" value="AWB68797.1"/>
    <property type="molecule type" value="Genomic_DNA"/>
</dbReference>
<dbReference type="Gene3D" id="1.10.60.30">
    <property type="entry name" value="PSPTO4464-like domains"/>
    <property type="match status" value="2"/>
</dbReference>
<dbReference type="RefSeq" id="WP_108604850.1">
    <property type="nucleotide sequence ID" value="NZ_CP026604.1"/>
</dbReference>
<name>A0A2S0VX44_9ALTE</name>
<protein>
    <recommendedName>
        <fullName evidence="5">Dual-action ribosomal maturation protein DarP</fullName>
    </recommendedName>
    <alternativeName>
        <fullName evidence="5">Large ribosomal subunit assembly factor DarP</fullName>
    </alternativeName>
</protein>
<proteinExistence type="inferred from homology"/>
<dbReference type="OrthoDB" id="5293604at2"/>
<comment type="function">
    <text evidence="5">Member of a network of 50S ribosomal subunit biogenesis factors which assembles along the 30S-50S interface, preventing incorrect 23S rRNA structures from forming. Promotes peptidyl transferase center (PTC) maturation.</text>
</comment>
<keyword evidence="7" id="KW-1185">Reference proteome</keyword>
<dbReference type="Proteomes" id="UP000244441">
    <property type="component" value="Chromosome"/>
</dbReference>
<sequence>MSDNWQEDEPQEEIIYVSKSEIKRDMEELREFANELVELSQTKLAKLPLNQEQKEAVELGKKIYSKKDAYRRHLQYFSKILFNKDLSEIHHALNLIKQAPQLSNQHYQKLEELRDELIAQGDTAIHNLLNDNPELDRQKLRQLVRQAQKDQQSDKPTKKPAQQIFKYLKEVFPYE</sequence>
<keyword evidence="1 5" id="KW-0963">Cytoplasm</keyword>
<evidence type="ECO:0000256" key="3">
    <source>
        <dbReference type="ARBA" id="ARBA00022730"/>
    </source>
</evidence>
<dbReference type="PANTHER" id="PTHR38101">
    <property type="entry name" value="UPF0307 PROTEIN YJGA"/>
    <property type="match status" value="1"/>
</dbReference>
<comment type="similarity">
    <text evidence="5">Belongs to the DarP family.</text>
</comment>
<keyword evidence="2 5" id="KW-0690">Ribosome biogenesis</keyword>
<organism evidence="6 7">
    <name type="scientific">Saccharobesus litoralis</name>
    <dbReference type="NCBI Taxonomy" id="2172099"/>
    <lineage>
        <taxon>Bacteria</taxon>
        <taxon>Pseudomonadati</taxon>
        <taxon>Pseudomonadota</taxon>
        <taxon>Gammaproteobacteria</taxon>
        <taxon>Alteromonadales</taxon>
        <taxon>Alteromonadaceae</taxon>
        <taxon>Saccharobesus</taxon>
    </lineage>
</organism>
<dbReference type="InterPro" id="IPR023153">
    <property type="entry name" value="DarP_sf"/>
</dbReference>
<dbReference type="GO" id="GO:0043022">
    <property type="term" value="F:ribosome binding"/>
    <property type="evidence" value="ECO:0007669"/>
    <property type="project" value="UniProtKB-UniRule"/>
</dbReference>
<dbReference type="HAMAP" id="MF_00765">
    <property type="entry name" value="DarP"/>
    <property type="match status" value="1"/>
</dbReference>
<evidence type="ECO:0000313" key="7">
    <source>
        <dbReference type="Proteomes" id="UP000244441"/>
    </source>
</evidence>
<evidence type="ECO:0000256" key="1">
    <source>
        <dbReference type="ARBA" id="ARBA00022490"/>
    </source>
</evidence>
<evidence type="ECO:0000256" key="2">
    <source>
        <dbReference type="ARBA" id="ARBA00022517"/>
    </source>
</evidence>
<dbReference type="SUPFAM" id="SSF158710">
    <property type="entry name" value="PSPTO4464-like"/>
    <property type="match status" value="1"/>
</dbReference>
<evidence type="ECO:0000256" key="4">
    <source>
        <dbReference type="ARBA" id="ARBA00022884"/>
    </source>
</evidence>
<dbReference type="NCBIfam" id="NF003593">
    <property type="entry name" value="PRK05255.1-1"/>
    <property type="match status" value="1"/>
</dbReference>
<dbReference type="PANTHER" id="PTHR38101:SF1">
    <property type="entry name" value="UPF0307 PROTEIN YJGA"/>
    <property type="match status" value="1"/>
</dbReference>
<keyword evidence="3 5" id="KW-0699">rRNA-binding</keyword>
<gene>
    <name evidence="5" type="primary">darP</name>
    <name evidence="6" type="ORF">C2869_21405</name>
</gene>
<dbReference type="AlphaFoldDB" id="A0A2S0VX44"/>
<dbReference type="KEGG" id="cate:C2869_21405"/>
<accession>A0A2S0VX44</accession>
<dbReference type="InterPro" id="IPR006839">
    <property type="entry name" value="DarP"/>
</dbReference>
<evidence type="ECO:0000313" key="6">
    <source>
        <dbReference type="EMBL" id="AWB68797.1"/>
    </source>
</evidence>
<keyword evidence="4 5" id="KW-0694">RNA-binding</keyword>
<dbReference type="PIRSF" id="PIRSF016183">
    <property type="entry name" value="UCP016183"/>
    <property type="match status" value="1"/>
</dbReference>
<dbReference type="GO" id="GO:0005829">
    <property type="term" value="C:cytosol"/>
    <property type="evidence" value="ECO:0007669"/>
    <property type="project" value="TreeGrafter"/>
</dbReference>
<evidence type="ECO:0000256" key="5">
    <source>
        <dbReference type="HAMAP-Rule" id="MF_00765"/>
    </source>
</evidence>
<dbReference type="CDD" id="cd16331">
    <property type="entry name" value="YjgA-like"/>
    <property type="match status" value="1"/>
</dbReference>
<dbReference type="GO" id="GO:1902626">
    <property type="term" value="P:assembly of large subunit precursor of preribosome"/>
    <property type="evidence" value="ECO:0007669"/>
    <property type="project" value="UniProtKB-UniRule"/>
</dbReference>
<comment type="subcellular location">
    <subcellularLocation>
        <location evidence="5">Cytoplasm</location>
    </subcellularLocation>
    <text evidence="5">Associates with late stage pre-50S ribosomal subunits.</text>
</comment>
<dbReference type="GO" id="GO:0019843">
    <property type="term" value="F:rRNA binding"/>
    <property type="evidence" value="ECO:0007669"/>
    <property type="project" value="UniProtKB-UniRule"/>
</dbReference>